<feature type="transmembrane region" description="Helical" evidence="2">
    <location>
        <begin position="6"/>
        <end position="25"/>
    </location>
</feature>
<reference evidence="3 4" key="1">
    <citation type="submission" date="2019-01" db="EMBL/GenBank/DDBJ databases">
        <authorList>
            <person name="Sayadi A."/>
        </authorList>
    </citation>
    <scope>NUCLEOTIDE SEQUENCE [LARGE SCALE GENOMIC DNA]</scope>
</reference>
<feature type="region of interest" description="Disordered" evidence="1">
    <location>
        <begin position="97"/>
        <end position="176"/>
    </location>
</feature>
<feature type="compositionally biased region" description="Low complexity" evidence="1">
    <location>
        <begin position="141"/>
        <end position="153"/>
    </location>
</feature>
<evidence type="ECO:0000313" key="3">
    <source>
        <dbReference type="EMBL" id="VEN47717.1"/>
    </source>
</evidence>
<sequence length="190" mass="20946">MWRRAVDLAAATLYLILSLFALLFYKKKSRRYFKTPRRLSLKNSLDPCNADNRSPEFKRPIYQRLSSVNDNRLSVPNNLNLNASTALSLPSLLSLNQENDSTSESNSSVNKRRHRPHSTVSDDGTSATIGVTVRRYSTPNSDGSSFRSTSSSSGGSGAGAKLRRHNATRQKVRSTILPVKSTATEIDGTV</sequence>
<keyword evidence="2" id="KW-0812">Transmembrane</keyword>
<organism evidence="3 4">
    <name type="scientific">Callosobruchus maculatus</name>
    <name type="common">Southern cowpea weevil</name>
    <name type="synonym">Pulse bruchid</name>
    <dbReference type="NCBI Taxonomy" id="64391"/>
    <lineage>
        <taxon>Eukaryota</taxon>
        <taxon>Metazoa</taxon>
        <taxon>Ecdysozoa</taxon>
        <taxon>Arthropoda</taxon>
        <taxon>Hexapoda</taxon>
        <taxon>Insecta</taxon>
        <taxon>Pterygota</taxon>
        <taxon>Neoptera</taxon>
        <taxon>Endopterygota</taxon>
        <taxon>Coleoptera</taxon>
        <taxon>Polyphaga</taxon>
        <taxon>Cucujiformia</taxon>
        <taxon>Chrysomeloidea</taxon>
        <taxon>Chrysomelidae</taxon>
        <taxon>Bruchinae</taxon>
        <taxon>Bruchini</taxon>
        <taxon>Callosobruchus</taxon>
    </lineage>
</organism>
<accession>A0A653CIN6</accession>
<evidence type="ECO:0000256" key="2">
    <source>
        <dbReference type="SAM" id="Phobius"/>
    </source>
</evidence>
<keyword evidence="4" id="KW-1185">Reference proteome</keyword>
<feature type="compositionally biased region" description="Polar residues" evidence="1">
    <location>
        <begin position="118"/>
        <end position="140"/>
    </location>
</feature>
<evidence type="ECO:0000313" key="4">
    <source>
        <dbReference type="Proteomes" id="UP000410492"/>
    </source>
</evidence>
<feature type="non-terminal residue" evidence="3">
    <location>
        <position position="190"/>
    </location>
</feature>
<feature type="compositionally biased region" description="Polar residues" evidence="1">
    <location>
        <begin position="97"/>
        <end position="109"/>
    </location>
</feature>
<keyword evidence="2" id="KW-1133">Transmembrane helix</keyword>
<dbReference type="AlphaFoldDB" id="A0A653CIN6"/>
<dbReference type="OrthoDB" id="6760655at2759"/>
<protein>
    <submittedName>
        <fullName evidence="3">Uncharacterized protein</fullName>
    </submittedName>
</protein>
<dbReference type="Proteomes" id="UP000410492">
    <property type="component" value="Unassembled WGS sequence"/>
</dbReference>
<evidence type="ECO:0000256" key="1">
    <source>
        <dbReference type="SAM" id="MobiDB-lite"/>
    </source>
</evidence>
<gene>
    <name evidence="3" type="ORF">CALMAC_LOCUS9400</name>
</gene>
<feature type="compositionally biased region" description="Basic residues" evidence="1">
    <location>
        <begin position="161"/>
        <end position="172"/>
    </location>
</feature>
<name>A0A653CIN6_CALMS</name>
<dbReference type="EMBL" id="CAACVG010007942">
    <property type="protein sequence ID" value="VEN47717.1"/>
    <property type="molecule type" value="Genomic_DNA"/>
</dbReference>
<keyword evidence="2" id="KW-0472">Membrane</keyword>
<proteinExistence type="predicted"/>